<sequence length="178" mass="20701">MCPVDLNFSSKSQNWAYIKIEGQWNPEELSFHDFARIAFLMNLQAIRYPLSQVTGIKSIIDCKDTGLRHLKYCTPQNILLLYHVAIECFPANFVDVHIVNPSFLVNLLWRMGKPIVPEFVSKLFIFHSSTEELFNYFPASLIPQEYGGDLEDYYMSEWLTNAKEQHKIYPEGGQRNIC</sequence>
<evidence type="ECO:0000259" key="1">
    <source>
        <dbReference type="PROSITE" id="PS50191"/>
    </source>
</evidence>
<dbReference type="GO" id="GO:1902936">
    <property type="term" value="F:phosphatidylinositol bisphosphate binding"/>
    <property type="evidence" value="ECO:0007669"/>
    <property type="project" value="TreeGrafter"/>
</dbReference>
<dbReference type="Pfam" id="PF00650">
    <property type="entry name" value="CRAL_TRIO"/>
    <property type="match status" value="1"/>
</dbReference>
<gene>
    <name evidence="2" type="primary">AVEN_83326_1</name>
    <name evidence="2" type="ORF">TNIN_487681</name>
</gene>
<dbReference type="GO" id="GO:0016020">
    <property type="term" value="C:membrane"/>
    <property type="evidence" value="ECO:0007669"/>
    <property type="project" value="TreeGrafter"/>
</dbReference>
<dbReference type="EMBL" id="BMAV01009389">
    <property type="protein sequence ID" value="GFY53588.1"/>
    <property type="molecule type" value="Genomic_DNA"/>
</dbReference>
<name>A0A8X6XGU0_9ARAC</name>
<dbReference type="InterPro" id="IPR001251">
    <property type="entry name" value="CRAL-TRIO_dom"/>
</dbReference>
<dbReference type="AlphaFoldDB" id="A0A8X6XGU0"/>
<dbReference type="Gene3D" id="3.40.525.10">
    <property type="entry name" value="CRAL-TRIO lipid binding domain"/>
    <property type="match status" value="1"/>
</dbReference>
<organism evidence="2 3">
    <name type="scientific">Trichonephila inaurata madagascariensis</name>
    <dbReference type="NCBI Taxonomy" id="2747483"/>
    <lineage>
        <taxon>Eukaryota</taxon>
        <taxon>Metazoa</taxon>
        <taxon>Ecdysozoa</taxon>
        <taxon>Arthropoda</taxon>
        <taxon>Chelicerata</taxon>
        <taxon>Arachnida</taxon>
        <taxon>Araneae</taxon>
        <taxon>Araneomorphae</taxon>
        <taxon>Entelegynae</taxon>
        <taxon>Araneoidea</taxon>
        <taxon>Nephilidae</taxon>
        <taxon>Trichonephila</taxon>
        <taxon>Trichonephila inaurata</taxon>
    </lineage>
</organism>
<dbReference type="SUPFAM" id="SSF52087">
    <property type="entry name" value="CRAL/TRIO domain"/>
    <property type="match status" value="1"/>
</dbReference>
<keyword evidence="3" id="KW-1185">Reference proteome</keyword>
<accession>A0A8X6XGU0</accession>
<reference evidence="2" key="1">
    <citation type="submission" date="2020-08" db="EMBL/GenBank/DDBJ databases">
        <title>Multicomponent nature underlies the extraordinary mechanical properties of spider dragline silk.</title>
        <authorList>
            <person name="Kono N."/>
            <person name="Nakamura H."/>
            <person name="Mori M."/>
            <person name="Yoshida Y."/>
            <person name="Ohtoshi R."/>
            <person name="Malay A.D."/>
            <person name="Moran D.A.P."/>
            <person name="Tomita M."/>
            <person name="Numata K."/>
            <person name="Arakawa K."/>
        </authorList>
    </citation>
    <scope>NUCLEOTIDE SEQUENCE</scope>
</reference>
<protein>
    <submittedName>
        <fullName evidence="2">CRAL-TRIO domain-containing protein</fullName>
    </submittedName>
</protein>
<dbReference type="PROSITE" id="PS50191">
    <property type="entry name" value="CRAL_TRIO"/>
    <property type="match status" value="1"/>
</dbReference>
<dbReference type="OrthoDB" id="6431874at2759"/>
<dbReference type="InterPro" id="IPR036865">
    <property type="entry name" value="CRAL-TRIO_dom_sf"/>
</dbReference>
<dbReference type="CDD" id="cd00170">
    <property type="entry name" value="SEC14"/>
    <property type="match status" value="1"/>
</dbReference>
<evidence type="ECO:0000313" key="3">
    <source>
        <dbReference type="Proteomes" id="UP000886998"/>
    </source>
</evidence>
<evidence type="ECO:0000313" key="2">
    <source>
        <dbReference type="EMBL" id="GFY53588.1"/>
    </source>
</evidence>
<dbReference type="Proteomes" id="UP000886998">
    <property type="component" value="Unassembled WGS sequence"/>
</dbReference>
<feature type="domain" description="CRAL-TRIO" evidence="1">
    <location>
        <begin position="1"/>
        <end position="154"/>
    </location>
</feature>
<proteinExistence type="predicted"/>
<dbReference type="PANTHER" id="PTHR10174">
    <property type="entry name" value="ALPHA-TOCOPHEROL TRANSFER PROTEIN-RELATED"/>
    <property type="match status" value="1"/>
</dbReference>
<dbReference type="PANTHER" id="PTHR10174:SF130">
    <property type="entry name" value="ALPHA-TOCOPHEROL TRANSFER PROTEIN-LIKE"/>
    <property type="match status" value="1"/>
</dbReference>
<comment type="caution">
    <text evidence="2">The sequence shown here is derived from an EMBL/GenBank/DDBJ whole genome shotgun (WGS) entry which is preliminary data.</text>
</comment>